<dbReference type="OrthoDB" id="1737047at2759"/>
<dbReference type="AlphaFoldDB" id="A0A9Q0ZHH3"/>
<proteinExistence type="predicted"/>
<evidence type="ECO:0000313" key="1">
    <source>
        <dbReference type="EMBL" id="KAJ6734608.1"/>
    </source>
</evidence>
<sequence>MNCNLQTDLAHHNPFTIALKNFSHKTPEKEKVNVDISRDDKLLSPSHLEKEYEEWILEMHSQYDTRIAEENGHVLSVKDGELDIRNSISIPISVIDWKGFNGLYIFSLGCKLPDLFKEAGVYTFLFTLSDKNCKKYEKKVTVKASRELDSIVGVLAEMHKFKKSLSSDKLTLKVQNVLIVSNKLDRIQPKYEATLVICPVDELIKVSIPCQVMPGSVQHITGQPPIQEKHLLPGFVVKELVLEMLDAHDNHVGKGLEVQLNVDGFCILDKEGSTRKVTFAFVLNLCVSYVKCS</sequence>
<dbReference type="PANTHER" id="PTHR33566">
    <property type="entry name" value="EN/SPM-LIKE TRANSPOSON-RELATED"/>
    <property type="match status" value="1"/>
</dbReference>
<organism evidence="1 2">
    <name type="scientific">Salix purpurea</name>
    <name type="common">Purple osier willow</name>
    <dbReference type="NCBI Taxonomy" id="77065"/>
    <lineage>
        <taxon>Eukaryota</taxon>
        <taxon>Viridiplantae</taxon>
        <taxon>Streptophyta</taxon>
        <taxon>Embryophyta</taxon>
        <taxon>Tracheophyta</taxon>
        <taxon>Spermatophyta</taxon>
        <taxon>Magnoliopsida</taxon>
        <taxon>eudicotyledons</taxon>
        <taxon>Gunneridae</taxon>
        <taxon>Pentapetalae</taxon>
        <taxon>rosids</taxon>
        <taxon>fabids</taxon>
        <taxon>Malpighiales</taxon>
        <taxon>Salicaceae</taxon>
        <taxon>Saliceae</taxon>
        <taxon>Salix</taxon>
    </lineage>
</organism>
<evidence type="ECO:0000313" key="2">
    <source>
        <dbReference type="Proteomes" id="UP001151532"/>
    </source>
</evidence>
<reference evidence="1" key="1">
    <citation type="submission" date="2022-11" db="EMBL/GenBank/DDBJ databases">
        <authorList>
            <person name="Hyden B.L."/>
            <person name="Feng K."/>
            <person name="Yates T."/>
            <person name="Jawdy S."/>
            <person name="Smart L.B."/>
            <person name="Muchero W."/>
        </authorList>
    </citation>
    <scope>NUCLEOTIDE SEQUENCE</scope>
    <source>
        <tissue evidence="1">Shoot tip</tissue>
    </source>
</reference>
<dbReference type="Proteomes" id="UP001151532">
    <property type="component" value="Chromosome 17"/>
</dbReference>
<keyword evidence="2" id="KW-1185">Reference proteome</keyword>
<protein>
    <submittedName>
        <fullName evidence="1">EN/SPM-LIKE TRANSPOSON-RELATED</fullName>
    </submittedName>
</protein>
<comment type="caution">
    <text evidence="1">The sequence shown here is derived from an EMBL/GenBank/DDBJ whole genome shotgun (WGS) entry which is preliminary data.</text>
</comment>
<gene>
    <name evidence="1" type="ORF">OIU79_001805</name>
</gene>
<reference evidence="1" key="2">
    <citation type="journal article" date="2023" name="Int. J. Mol. Sci.">
        <title>De Novo Assembly and Annotation of 11 Diverse Shrub Willow (Salix) Genomes Reveals Novel Gene Organization in Sex-Linked Regions.</title>
        <authorList>
            <person name="Hyden B."/>
            <person name="Feng K."/>
            <person name="Yates T.B."/>
            <person name="Jawdy S."/>
            <person name="Cereghino C."/>
            <person name="Smart L.B."/>
            <person name="Muchero W."/>
        </authorList>
    </citation>
    <scope>NUCLEOTIDE SEQUENCE</scope>
    <source>
        <tissue evidence="1">Shoot tip</tissue>
    </source>
</reference>
<dbReference type="EMBL" id="JAPFFK010000011">
    <property type="protein sequence ID" value="KAJ6734608.1"/>
    <property type="molecule type" value="Genomic_DNA"/>
</dbReference>
<name>A0A9Q0ZHH3_SALPP</name>
<dbReference type="PANTHER" id="PTHR33566:SF1">
    <property type="entry name" value="EN_SPM-LIKE TRANSPOSON-RELATED"/>
    <property type="match status" value="1"/>
</dbReference>
<accession>A0A9Q0ZHH3</accession>